<dbReference type="EC" id="2.7.7.101" evidence="12"/>
<dbReference type="InterPro" id="IPR019475">
    <property type="entry name" value="DNA_primase_DnaB-bd"/>
</dbReference>
<dbReference type="GO" id="GO:0008270">
    <property type="term" value="F:zinc ion binding"/>
    <property type="evidence" value="ECO:0007669"/>
    <property type="project" value="UniProtKB-UniRule"/>
</dbReference>
<dbReference type="SUPFAM" id="SSF56731">
    <property type="entry name" value="DNA primase core"/>
    <property type="match status" value="1"/>
</dbReference>
<dbReference type="InterPro" id="IPR030846">
    <property type="entry name" value="DnaG_bac"/>
</dbReference>
<evidence type="ECO:0000256" key="11">
    <source>
        <dbReference type="ARBA" id="ARBA00023163"/>
    </source>
</evidence>
<comment type="similarity">
    <text evidence="12">Belongs to the DnaG primase family.</text>
</comment>
<evidence type="ECO:0000256" key="3">
    <source>
        <dbReference type="ARBA" id="ARBA00022679"/>
    </source>
</evidence>
<dbReference type="Gene3D" id="1.10.860.10">
    <property type="entry name" value="DNAb Helicase, Chain A"/>
    <property type="match status" value="1"/>
</dbReference>
<evidence type="ECO:0000256" key="5">
    <source>
        <dbReference type="ARBA" id="ARBA00022705"/>
    </source>
</evidence>
<sequence>MAGRIPPQFIDDLLTRVNIVDVVNHRVPLKKAGRDYQACCPFHDEKTPSFTVSAEKQFYHCFGCGAHGSAIGFLMEYDNLGFVEAVEDLAGMAGLEVPREAGVSQGPDLRPLYDLLEKSADFYRSRLREHPQAPQAVQYLKNRGLSGEIAATFGIGYAPPGWDNLLKHFGTDEQTIGKLRETGLISEPDDKRYDRFRNRIIFPIRDQRGRTIGFGGRVLDDSTPKYLNSPETPLFHKGRELYGLYEAKQALRKIERLLVVEGYMDVVALAQFGIRNAVATLGTATTPEHLELIFRTCPEVVFCFDGDRAGRDAAWKALQTALPVMREGREARFLFLPDGEDPDTLIRKEGSEAFDMRLDQAQPLSNFLLEHLASQVRMDTIDGRARLAELARPLLEKLPPGIFRRMMYQQLEQTVGLQNGTLGNSANPPQAGKRPPASGGEYRKQRPKLISNAIALLLDMPTVAPVAKEVSDDWKNWDTPGIPLLHELLEIIYTHPTLNKATLLERWRDRDEYRHLAKIAARRFDFPGMNHEAEFRDVLNRLVDQYRKANALAPRNAPLSEMSEELSELRQRFPGKIEADDDNE</sequence>
<evidence type="ECO:0000256" key="9">
    <source>
        <dbReference type="ARBA" id="ARBA00022842"/>
    </source>
</evidence>
<keyword evidence="5 12" id="KW-0235">DNA replication</keyword>
<dbReference type="Pfam" id="PF10410">
    <property type="entry name" value="DnaB_bind"/>
    <property type="match status" value="1"/>
</dbReference>
<dbReference type="InterPro" id="IPR037068">
    <property type="entry name" value="DNA_primase_core_N_sf"/>
</dbReference>
<keyword evidence="8 12" id="KW-0862">Zinc</keyword>
<evidence type="ECO:0000256" key="4">
    <source>
        <dbReference type="ARBA" id="ARBA00022695"/>
    </source>
</evidence>
<feature type="compositionally biased region" description="Basic and acidic residues" evidence="13">
    <location>
        <begin position="567"/>
        <end position="578"/>
    </location>
</feature>
<dbReference type="NCBIfam" id="TIGR01391">
    <property type="entry name" value="dnaG"/>
    <property type="match status" value="1"/>
</dbReference>
<feature type="region of interest" description="Disordered" evidence="13">
    <location>
        <begin position="558"/>
        <end position="584"/>
    </location>
</feature>
<evidence type="ECO:0000256" key="12">
    <source>
        <dbReference type="HAMAP-Rule" id="MF_00974"/>
    </source>
</evidence>
<dbReference type="InterPro" id="IPR013173">
    <property type="entry name" value="DNA_primase_DnaG_DnaB-bd_dom"/>
</dbReference>
<comment type="subunit">
    <text evidence="12">Monomer. Interacts with DnaB.</text>
</comment>
<dbReference type="PANTHER" id="PTHR30313:SF2">
    <property type="entry name" value="DNA PRIMASE"/>
    <property type="match status" value="1"/>
</dbReference>
<dbReference type="Gene3D" id="1.20.50.20">
    <property type="entry name" value="DnaG, RNA polymerase domain, helical bundle"/>
    <property type="match status" value="1"/>
</dbReference>
<keyword evidence="6 12" id="KW-0479">Metal-binding</keyword>
<keyword evidence="2 12" id="KW-0639">Primosome</keyword>
<dbReference type="Gene3D" id="3.40.1360.10">
    <property type="match status" value="1"/>
</dbReference>
<dbReference type="InterPro" id="IPR006171">
    <property type="entry name" value="TOPRIM_dom"/>
</dbReference>
<dbReference type="Gene3D" id="3.90.580.10">
    <property type="entry name" value="Zinc finger, CHC2-type domain"/>
    <property type="match status" value="1"/>
</dbReference>
<evidence type="ECO:0000256" key="13">
    <source>
        <dbReference type="SAM" id="MobiDB-lite"/>
    </source>
</evidence>
<dbReference type="HAMAP" id="MF_00974">
    <property type="entry name" value="DNA_primase_DnaG"/>
    <property type="match status" value="1"/>
</dbReference>
<comment type="function">
    <text evidence="12">RNA polymerase that catalyzes the synthesis of short RNA molecules used as primers for DNA polymerase during DNA replication.</text>
</comment>
<comment type="domain">
    <text evidence="12">Contains an N-terminal zinc-binding domain, a central core domain that contains the primase activity, and a C-terminal DnaB-binding domain.</text>
</comment>
<dbReference type="Pfam" id="PF01807">
    <property type="entry name" value="Zn_ribbon_DnaG"/>
    <property type="match status" value="1"/>
</dbReference>
<dbReference type="SUPFAM" id="SSF57783">
    <property type="entry name" value="Zinc beta-ribbon"/>
    <property type="match status" value="1"/>
</dbReference>
<dbReference type="InterPro" id="IPR002694">
    <property type="entry name" value="Znf_CHC2"/>
</dbReference>
<keyword evidence="11 12" id="KW-0804">Transcription</keyword>
<dbReference type="SUPFAM" id="SSF117023">
    <property type="entry name" value="DNA primase DnaG, C-terminal domain"/>
    <property type="match status" value="1"/>
</dbReference>
<evidence type="ECO:0000256" key="7">
    <source>
        <dbReference type="ARBA" id="ARBA00022771"/>
    </source>
</evidence>
<dbReference type="InterPro" id="IPR006295">
    <property type="entry name" value="DNA_primase_DnaG"/>
</dbReference>
<dbReference type="InterPro" id="IPR013264">
    <property type="entry name" value="DNAG_N"/>
</dbReference>
<evidence type="ECO:0000256" key="8">
    <source>
        <dbReference type="ARBA" id="ARBA00022833"/>
    </source>
</evidence>
<dbReference type="GO" id="GO:0003899">
    <property type="term" value="F:DNA-directed RNA polymerase activity"/>
    <property type="evidence" value="ECO:0007669"/>
    <property type="project" value="UniProtKB-UniRule"/>
</dbReference>
<keyword evidence="16" id="KW-1185">Reference proteome</keyword>
<evidence type="ECO:0000256" key="6">
    <source>
        <dbReference type="ARBA" id="ARBA00022723"/>
    </source>
</evidence>
<dbReference type="InterPro" id="IPR016136">
    <property type="entry name" value="DNA_helicase_N/primase_C"/>
</dbReference>
<evidence type="ECO:0000313" key="15">
    <source>
        <dbReference type="EMBL" id="RDH81931.1"/>
    </source>
</evidence>
<comment type="catalytic activity">
    <reaction evidence="12">
        <text>ssDNA + n NTP = ssDNA/pppN(pN)n-1 hybrid + (n-1) diphosphate.</text>
        <dbReference type="EC" id="2.7.7.101"/>
    </reaction>
</comment>
<feature type="zinc finger region" description="CHC2-type" evidence="12">
    <location>
        <begin position="40"/>
        <end position="64"/>
    </location>
</feature>
<dbReference type="GO" id="GO:0000428">
    <property type="term" value="C:DNA-directed RNA polymerase complex"/>
    <property type="evidence" value="ECO:0007669"/>
    <property type="project" value="UniProtKB-KW"/>
</dbReference>
<dbReference type="InterPro" id="IPR034151">
    <property type="entry name" value="TOPRIM_DnaG_bac"/>
</dbReference>
<evidence type="ECO:0000256" key="2">
    <source>
        <dbReference type="ARBA" id="ARBA00022515"/>
    </source>
</evidence>
<reference evidence="15 16" key="1">
    <citation type="journal article" date="2018" name="ISME J.">
        <title>Endosymbiont genomes yield clues of tubeworm success.</title>
        <authorList>
            <person name="Li Y."/>
            <person name="Liles M.R."/>
            <person name="Halanych K.M."/>
        </authorList>
    </citation>
    <scope>NUCLEOTIDE SEQUENCE [LARGE SCALE GENOMIC DNA]</scope>
    <source>
        <strain evidence="15">A1462</strain>
    </source>
</reference>
<dbReference type="CDD" id="cd03364">
    <property type="entry name" value="TOPRIM_DnaG_primases"/>
    <property type="match status" value="1"/>
</dbReference>
<dbReference type="PANTHER" id="PTHR30313">
    <property type="entry name" value="DNA PRIMASE"/>
    <property type="match status" value="1"/>
</dbReference>
<accession>A0A370DAM7</accession>
<keyword evidence="1 12" id="KW-0240">DNA-directed RNA polymerase</keyword>
<feature type="region of interest" description="Disordered" evidence="13">
    <location>
        <begin position="418"/>
        <end position="443"/>
    </location>
</feature>
<dbReference type="Proteomes" id="UP000254771">
    <property type="component" value="Unassembled WGS sequence"/>
</dbReference>
<dbReference type="SMART" id="SM00493">
    <property type="entry name" value="TOPRIM"/>
    <property type="match status" value="1"/>
</dbReference>
<dbReference type="SMART" id="SM00400">
    <property type="entry name" value="ZnF_CHCC"/>
    <property type="match status" value="1"/>
</dbReference>
<dbReference type="GO" id="GO:0005737">
    <property type="term" value="C:cytoplasm"/>
    <property type="evidence" value="ECO:0007669"/>
    <property type="project" value="TreeGrafter"/>
</dbReference>
<keyword evidence="10 12" id="KW-0238">DNA-binding</keyword>
<dbReference type="AlphaFoldDB" id="A0A370DAM7"/>
<gene>
    <name evidence="12" type="primary">dnaG</name>
    <name evidence="15" type="ORF">DIZ78_15910</name>
</gene>
<dbReference type="Pfam" id="PF13155">
    <property type="entry name" value="Toprim_2"/>
    <property type="match status" value="1"/>
</dbReference>
<dbReference type="Gene3D" id="3.90.980.10">
    <property type="entry name" value="DNA primase, catalytic core, N-terminal domain"/>
    <property type="match status" value="1"/>
</dbReference>
<organism evidence="15 16">
    <name type="scientific">endosymbiont of Escarpia spicata</name>
    <dbReference type="NCBI Taxonomy" id="2200908"/>
    <lineage>
        <taxon>Bacteria</taxon>
        <taxon>Pseudomonadati</taxon>
        <taxon>Pseudomonadota</taxon>
        <taxon>Gammaproteobacteria</taxon>
        <taxon>sulfur-oxidizing symbionts</taxon>
    </lineage>
</organism>
<keyword evidence="4 12" id="KW-0548">Nucleotidyltransferase</keyword>
<evidence type="ECO:0000259" key="14">
    <source>
        <dbReference type="PROSITE" id="PS50880"/>
    </source>
</evidence>
<keyword evidence="3 12" id="KW-0808">Transferase</keyword>
<dbReference type="GO" id="GO:1990077">
    <property type="term" value="C:primosome complex"/>
    <property type="evidence" value="ECO:0007669"/>
    <property type="project" value="UniProtKB-KW"/>
</dbReference>
<dbReference type="InterPro" id="IPR050219">
    <property type="entry name" value="DnaG_primase"/>
</dbReference>
<protein>
    <recommendedName>
        <fullName evidence="12">DNA primase</fullName>
        <ecNumber evidence="12">2.7.7.101</ecNumber>
    </recommendedName>
</protein>
<dbReference type="PROSITE" id="PS50880">
    <property type="entry name" value="TOPRIM"/>
    <property type="match status" value="1"/>
</dbReference>
<dbReference type="FunFam" id="3.90.980.10:FF:000001">
    <property type="entry name" value="DNA primase"/>
    <property type="match status" value="1"/>
</dbReference>
<dbReference type="FunFam" id="3.90.580.10:FF:000001">
    <property type="entry name" value="DNA primase"/>
    <property type="match status" value="1"/>
</dbReference>
<dbReference type="Pfam" id="PF08278">
    <property type="entry name" value="DnaG_DnaB_bind"/>
    <property type="match status" value="1"/>
</dbReference>
<dbReference type="SMART" id="SM00766">
    <property type="entry name" value="DnaG_DnaB_bind"/>
    <property type="match status" value="1"/>
</dbReference>
<dbReference type="EMBL" id="QFXE01000021">
    <property type="protein sequence ID" value="RDH81931.1"/>
    <property type="molecule type" value="Genomic_DNA"/>
</dbReference>
<proteinExistence type="inferred from homology"/>
<keyword evidence="7 12" id="KW-0863">Zinc-finger</keyword>
<dbReference type="GO" id="GO:0003677">
    <property type="term" value="F:DNA binding"/>
    <property type="evidence" value="ECO:0007669"/>
    <property type="project" value="UniProtKB-KW"/>
</dbReference>
<keyword evidence="9" id="KW-0460">Magnesium</keyword>
<feature type="domain" description="Toprim" evidence="14">
    <location>
        <begin position="255"/>
        <end position="337"/>
    </location>
</feature>
<evidence type="ECO:0000256" key="10">
    <source>
        <dbReference type="ARBA" id="ARBA00023125"/>
    </source>
</evidence>
<evidence type="ECO:0000256" key="1">
    <source>
        <dbReference type="ARBA" id="ARBA00022478"/>
    </source>
</evidence>
<evidence type="ECO:0000313" key="16">
    <source>
        <dbReference type="Proteomes" id="UP000254771"/>
    </source>
</evidence>
<dbReference type="GO" id="GO:0006269">
    <property type="term" value="P:DNA replication, synthesis of primer"/>
    <property type="evidence" value="ECO:0007669"/>
    <property type="project" value="UniProtKB-UniRule"/>
</dbReference>
<dbReference type="FunFam" id="3.40.1360.10:FF:000002">
    <property type="entry name" value="DNA primase"/>
    <property type="match status" value="1"/>
</dbReference>
<feature type="compositionally biased region" description="Polar residues" evidence="13">
    <location>
        <begin position="418"/>
        <end position="428"/>
    </location>
</feature>
<comment type="caution">
    <text evidence="15">The sequence shown here is derived from an EMBL/GenBank/DDBJ whole genome shotgun (WGS) entry which is preliminary data.</text>
</comment>
<name>A0A370DAM7_9GAMM</name>
<dbReference type="Pfam" id="PF08275">
    <property type="entry name" value="DNAG_N"/>
    <property type="match status" value="1"/>
</dbReference>
<dbReference type="InterPro" id="IPR036977">
    <property type="entry name" value="DNA_primase_Znf_CHC2"/>
</dbReference>
<comment type="cofactor">
    <cofactor evidence="12">
        <name>Zn(2+)</name>
        <dbReference type="ChEBI" id="CHEBI:29105"/>
    </cofactor>
    <text evidence="12">Binds 1 zinc ion per monomer.</text>
</comment>